<protein>
    <submittedName>
        <fullName evidence="3">Transposase</fullName>
    </submittedName>
</protein>
<reference evidence="3" key="1">
    <citation type="submission" date="2016-06" db="UniProtKB">
        <authorList>
            <consortium name="WormBaseParasite"/>
        </authorList>
    </citation>
    <scope>IDENTIFICATION</scope>
</reference>
<reference evidence="1 2" key="2">
    <citation type="submission" date="2018-11" db="EMBL/GenBank/DDBJ databases">
        <authorList>
            <consortium name="Pathogen Informatics"/>
        </authorList>
    </citation>
    <scope>NUCLEOTIDE SEQUENCE [LARGE SCALE GENOMIC DNA]</scope>
</reference>
<gene>
    <name evidence="1" type="ORF">SBAD_LOCUS1039</name>
</gene>
<accession>A0A183IBP5</accession>
<proteinExistence type="predicted"/>
<evidence type="ECO:0000313" key="3">
    <source>
        <dbReference type="WBParaSite" id="SBAD_0000107101-mRNA-1"/>
    </source>
</evidence>
<dbReference type="AlphaFoldDB" id="A0A183IBP5"/>
<dbReference type="EMBL" id="UZAM01006689">
    <property type="protein sequence ID" value="VDO92994.1"/>
    <property type="molecule type" value="Genomic_DNA"/>
</dbReference>
<name>A0A183IBP5_9BILA</name>
<evidence type="ECO:0000313" key="1">
    <source>
        <dbReference type="EMBL" id="VDO92994.1"/>
    </source>
</evidence>
<sequence>MRLLAGQGRARRDGDKFLIDREVSRVITRLLVEYVEGKVAVQSKKADDSSRIERGRRTASLYVWCLVAAIMQLTRETVALPL</sequence>
<dbReference type="WBParaSite" id="SBAD_0000107101-mRNA-1">
    <property type="protein sequence ID" value="SBAD_0000107101-mRNA-1"/>
    <property type="gene ID" value="SBAD_0000107101"/>
</dbReference>
<evidence type="ECO:0000313" key="2">
    <source>
        <dbReference type="Proteomes" id="UP000270296"/>
    </source>
</evidence>
<keyword evidence="2" id="KW-1185">Reference proteome</keyword>
<organism evidence="3">
    <name type="scientific">Soboliphyme baturini</name>
    <dbReference type="NCBI Taxonomy" id="241478"/>
    <lineage>
        <taxon>Eukaryota</taxon>
        <taxon>Metazoa</taxon>
        <taxon>Ecdysozoa</taxon>
        <taxon>Nematoda</taxon>
        <taxon>Enoplea</taxon>
        <taxon>Dorylaimia</taxon>
        <taxon>Dioctophymatida</taxon>
        <taxon>Dioctophymatoidea</taxon>
        <taxon>Soboliphymatidae</taxon>
        <taxon>Soboliphyme</taxon>
    </lineage>
</organism>
<dbReference type="Proteomes" id="UP000270296">
    <property type="component" value="Unassembled WGS sequence"/>
</dbReference>